<comment type="similarity">
    <text evidence="1">Belongs to the FES1 family.</text>
</comment>
<keyword evidence="7" id="KW-1185">Reference proteome</keyword>
<reference evidence="6" key="2">
    <citation type="submission" date="2021-01" db="EMBL/GenBank/DDBJ databases">
        <authorList>
            <person name="Schikora-Tamarit M.A."/>
        </authorList>
    </citation>
    <scope>NUCLEOTIDE SEQUENCE</scope>
    <source>
        <strain evidence="6">CBS6341</strain>
    </source>
</reference>
<evidence type="ECO:0000313" key="7">
    <source>
        <dbReference type="Proteomes" id="UP000769528"/>
    </source>
</evidence>
<dbReference type="GO" id="GO:0005783">
    <property type="term" value="C:endoplasmic reticulum"/>
    <property type="evidence" value="ECO:0007669"/>
    <property type="project" value="TreeGrafter"/>
</dbReference>
<evidence type="ECO:0000256" key="3">
    <source>
        <dbReference type="ARBA" id="ARBA00020719"/>
    </source>
</evidence>
<evidence type="ECO:0000256" key="2">
    <source>
        <dbReference type="ARBA" id="ARBA00015214"/>
    </source>
</evidence>
<dbReference type="InterPro" id="IPR013918">
    <property type="entry name" value="Nucleotide_exch_fac_Fes1"/>
</dbReference>
<organism evidence="6 7">
    <name type="scientific">Wickerhamomyces mucosus</name>
    <dbReference type="NCBI Taxonomy" id="1378264"/>
    <lineage>
        <taxon>Eukaryota</taxon>
        <taxon>Fungi</taxon>
        <taxon>Dikarya</taxon>
        <taxon>Ascomycota</taxon>
        <taxon>Saccharomycotina</taxon>
        <taxon>Saccharomycetes</taxon>
        <taxon>Phaffomycetales</taxon>
        <taxon>Wickerhamomycetaceae</taxon>
        <taxon>Wickerhamomyces</taxon>
    </lineage>
</organism>
<evidence type="ECO:0000259" key="5">
    <source>
        <dbReference type="Pfam" id="PF08609"/>
    </source>
</evidence>
<keyword evidence="4" id="KW-0677">Repeat</keyword>
<gene>
    <name evidence="6" type="ORF">WICMUC_001920</name>
</gene>
<dbReference type="AlphaFoldDB" id="A0A9P8TFM0"/>
<dbReference type="Pfam" id="PF08609">
    <property type="entry name" value="Fes1"/>
    <property type="match status" value="1"/>
</dbReference>
<proteinExistence type="inferred from homology"/>
<name>A0A9P8TFM0_9ASCO</name>
<dbReference type="GO" id="GO:0000774">
    <property type="term" value="F:adenyl-nucleotide exchange factor activity"/>
    <property type="evidence" value="ECO:0007669"/>
    <property type="project" value="TreeGrafter"/>
</dbReference>
<dbReference type="PANTHER" id="PTHR19316:SF18">
    <property type="entry name" value="HSP70-BINDING PROTEIN 1"/>
    <property type="match status" value="1"/>
</dbReference>
<evidence type="ECO:0000313" key="6">
    <source>
        <dbReference type="EMBL" id="KAH3677014.1"/>
    </source>
</evidence>
<evidence type="ECO:0000256" key="4">
    <source>
        <dbReference type="ARBA" id="ARBA00022737"/>
    </source>
</evidence>
<dbReference type="InterPro" id="IPR016024">
    <property type="entry name" value="ARM-type_fold"/>
</dbReference>
<dbReference type="PANTHER" id="PTHR19316">
    <property type="entry name" value="PROTEIN FOLDING REGULATOR"/>
    <property type="match status" value="1"/>
</dbReference>
<dbReference type="InterPro" id="IPR011989">
    <property type="entry name" value="ARM-like"/>
</dbReference>
<dbReference type="SUPFAM" id="SSF48371">
    <property type="entry name" value="ARM repeat"/>
    <property type="match status" value="1"/>
</dbReference>
<comment type="caution">
    <text evidence="6">The sequence shown here is derived from an EMBL/GenBank/DDBJ whole genome shotgun (WGS) entry which is preliminary data.</text>
</comment>
<dbReference type="Gene3D" id="1.25.10.10">
    <property type="entry name" value="Leucine-rich Repeat Variant"/>
    <property type="match status" value="1"/>
</dbReference>
<dbReference type="Proteomes" id="UP000769528">
    <property type="component" value="Unassembled WGS sequence"/>
</dbReference>
<reference evidence="6" key="1">
    <citation type="journal article" date="2021" name="Open Biol.">
        <title>Shared evolutionary footprints suggest mitochondrial oxidative damage underlies multiple complex I losses in fungi.</title>
        <authorList>
            <person name="Schikora-Tamarit M.A."/>
            <person name="Marcet-Houben M."/>
            <person name="Nosek J."/>
            <person name="Gabaldon T."/>
        </authorList>
    </citation>
    <scope>NUCLEOTIDE SEQUENCE</scope>
    <source>
        <strain evidence="6">CBS6341</strain>
    </source>
</reference>
<accession>A0A9P8TFM0</accession>
<protein>
    <recommendedName>
        <fullName evidence="3">Hsp70 nucleotide exchange factor FES1</fullName>
    </recommendedName>
    <alternativeName>
        <fullName evidence="2">Hsp70 nucleotide exchange factor fes1</fullName>
    </alternativeName>
</protein>
<feature type="domain" description="Nucleotide exchange factor Fes1" evidence="5">
    <location>
        <begin position="1"/>
        <end position="78"/>
    </location>
</feature>
<dbReference type="OrthoDB" id="10250458at2759"/>
<dbReference type="InterPro" id="IPR050693">
    <property type="entry name" value="Hsp70_NEF-Inhibitors"/>
</dbReference>
<dbReference type="EMBL" id="JAEUBF010000556">
    <property type="protein sequence ID" value="KAH3677014.1"/>
    <property type="molecule type" value="Genomic_DNA"/>
</dbReference>
<evidence type="ECO:0000256" key="1">
    <source>
        <dbReference type="ARBA" id="ARBA00011045"/>
    </source>
</evidence>
<sequence>MDKLLNWSLAQNDPETAKKAGAPDSELLAKLFGKADDPTLMKQNMELINDTELDIENKIIAFENFEMLIENLDNANNIENLKLWESLINQLNSEELEFRNLTCSIIGTSVQNNEKAQLDFNKYPQGFKSLIELSKYDEKARLKSLYALSNLIRNNSKSYSVFNDHKGWELLGPIITDSSIKENVRTRSLSLLSSILTILEAKSDIFQHLNEYEILEKLLASLNANSSINFIDKSLNILTHLINLGYEFNSKQLELLEKLVELVESNFKDAVNIDDFQLIKQVL</sequence>